<accession>A0A1K1MYJ3</accession>
<dbReference type="AlphaFoldDB" id="A0A1K1MYJ3"/>
<proteinExistence type="predicted"/>
<evidence type="ECO:0000313" key="1">
    <source>
        <dbReference type="EMBL" id="SFW28242.1"/>
    </source>
</evidence>
<name>A0A1K1MYJ3_RUMFL</name>
<evidence type="ECO:0000313" key="2">
    <source>
        <dbReference type="Proteomes" id="UP000183461"/>
    </source>
</evidence>
<dbReference type="RefSeq" id="WP_028514141.1">
    <property type="nucleotide sequence ID" value="NZ_CAMIZA010000017.1"/>
</dbReference>
<sequence>MCAAVFDYNDNDFITTFDGKMGVDSKGNLMRRLDDYVALDMNSGKFHYTSPWTEDDDNK</sequence>
<dbReference type="Proteomes" id="UP000183461">
    <property type="component" value="Unassembled WGS sequence"/>
</dbReference>
<reference evidence="1 2" key="1">
    <citation type="submission" date="2016-11" db="EMBL/GenBank/DDBJ databases">
        <authorList>
            <person name="Jaros S."/>
            <person name="Januszkiewicz K."/>
            <person name="Wedrychowicz H."/>
        </authorList>
    </citation>
    <scope>NUCLEOTIDE SEQUENCE [LARGE SCALE GENOMIC DNA]</scope>
    <source>
        <strain evidence="1 2">YL228</strain>
    </source>
</reference>
<organism evidence="1 2">
    <name type="scientific">Ruminococcus flavefaciens</name>
    <dbReference type="NCBI Taxonomy" id="1265"/>
    <lineage>
        <taxon>Bacteria</taxon>
        <taxon>Bacillati</taxon>
        <taxon>Bacillota</taxon>
        <taxon>Clostridia</taxon>
        <taxon>Eubacteriales</taxon>
        <taxon>Oscillospiraceae</taxon>
        <taxon>Ruminococcus</taxon>
    </lineage>
</organism>
<dbReference type="EMBL" id="FPIP01000003">
    <property type="protein sequence ID" value="SFW28242.1"/>
    <property type="molecule type" value="Genomic_DNA"/>
</dbReference>
<gene>
    <name evidence="1" type="ORF">SAMN02910280_1521</name>
</gene>
<protein>
    <submittedName>
        <fullName evidence="1">Uncharacterized protein</fullName>
    </submittedName>
</protein>